<name>A0A853A7Q2_9ACTN</name>
<proteinExistence type="predicted"/>
<evidence type="ECO:0000313" key="2">
    <source>
        <dbReference type="EMBL" id="NYI06472.1"/>
    </source>
</evidence>
<sequence>MYPAVSLVLFVLTFWLPAGVGWVTVANLLWSGFVAVLGVIGYRRRSNALSWLALGAFVAWFALMSEVG</sequence>
<dbReference type="EMBL" id="JACBZD010000001">
    <property type="protein sequence ID" value="NYI06472.1"/>
    <property type="molecule type" value="Genomic_DNA"/>
</dbReference>
<keyword evidence="1" id="KW-1133">Transmembrane helix</keyword>
<feature type="transmembrane region" description="Helical" evidence="1">
    <location>
        <begin position="20"/>
        <end position="41"/>
    </location>
</feature>
<dbReference type="RefSeq" id="WP_179815048.1">
    <property type="nucleotide sequence ID" value="NZ_JACBZD010000001.1"/>
</dbReference>
<evidence type="ECO:0000313" key="3">
    <source>
        <dbReference type="Proteomes" id="UP000567795"/>
    </source>
</evidence>
<keyword evidence="1" id="KW-0472">Membrane</keyword>
<gene>
    <name evidence="2" type="ORF">FHU37_003415</name>
</gene>
<comment type="caution">
    <text evidence="2">The sequence shown here is derived from an EMBL/GenBank/DDBJ whole genome shotgun (WGS) entry which is preliminary data.</text>
</comment>
<protein>
    <submittedName>
        <fullName evidence="2">Uncharacterized protein</fullName>
    </submittedName>
</protein>
<evidence type="ECO:0000256" key="1">
    <source>
        <dbReference type="SAM" id="Phobius"/>
    </source>
</evidence>
<dbReference type="Proteomes" id="UP000567795">
    <property type="component" value="Unassembled WGS sequence"/>
</dbReference>
<keyword evidence="1" id="KW-0812">Transmembrane</keyword>
<accession>A0A853A7Q2</accession>
<organism evidence="2 3">
    <name type="scientific">Allostreptomyces psammosilenae</name>
    <dbReference type="NCBI Taxonomy" id="1892865"/>
    <lineage>
        <taxon>Bacteria</taxon>
        <taxon>Bacillati</taxon>
        <taxon>Actinomycetota</taxon>
        <taxon>Actinomycetes</taxon>
        <taxon>Kitasatosporales</taxon>
        <taxon>Streptomycetaceae</taxon>
        <taxon>Allostreptomyces</taxon>
    </lineage>
</organism>
<feature type="transmembrane region" description="Helical" evidence="1">
    <location>
        <begin position="48"/>
        <end position="65"/>
    </location>
</feature>
<reference evidence="2 3" key="1">
    <citation type="submission" date="2020-07" db="EMBL/GenBank/DDBJ databases">
        <title>Sequencing the genomes of 1000 actinobacteria strains.</title>
        <authorList>
            <person name="Klenk H.-P."/>
        </authorList>
    </citation>
    <scope>NUCLEOTIDE SEQUENCE [LARGE SCALE GENOMIC DNA]</scope>
    <source>
        <strain evidence="2 3">DSM 42178</strain>
    </source>
</reference>
<dbReference type="AlphaFoldDB" id="A0A853A7Q2"/>
<keyword evidence="3" id="KW-1185">Reference proteome</keyword>